<dbReference type="AlphaFoldDB" id="A0AAF3FC40"/>
<dbReference type="WBParaSite" id="MBELARI_LOCUS4446">
    <property type="protein sequence ID" value="MBELARI_LOCUS4446"/>
    <property type="gene ID" value="MBELARI_LOCUS4446"/>
</dbReference>
<dbReference type="GO" id="GO:0061630">
    <property type="term" value="F:ubiquitin protein ligase activity"/>
    <property type="evidence" value="ECO:0007669"/>
    <property type="project" value="TreeGrafter"/>
</dbReference>
<protein>
    <recommendedName>
        <fullName evidence="1">FBA domain-containing protein</fullName>
    </recommendedName>
</protein>
<evidence type="ECO:0000313" key="2">
    <source>
        <dbReference type="Proteomes" id="UP000887575"/>
    </source>
</evidence>
<dbReference type="GO" id="GO:0031146">
    <property type="term" value="P:SCF-dependent proteasomal ubiquitin-dependent protein catabolic process"/>
    <property type="evidence" value="ECO:0007669"/>
    <property type="project" value="TreeGrafter"/>
</dbReference>
<dbReference type="InterPro" id="IPR039752">
    <property type="entry name" value="F-box_only"/>
</dbReference>
<dbReference type="Gene3D" id="2.60.120.260">
    <property type="entry name" value="Galactose-binding domain-like"/>
    <property type="match status" value="1"/>
</dbReference>
<dbReference type="PANTHER" id="PTHR12125:SF5">
    <property type="entry name" value="F-BOX DOMAIN-CONTAINING PROTEIN"/>
    <property type="match status" value="1"/>
</dbReference>
<dbReference type="PROSITE" id="PS51114">
    <property type="entry name" value="FBA"/>
    <property type="match status" value="1"/>
</dbReference>
<dbReference type="InterPro" id="IPR008979">
    <property type="entry name" value="Galactose-bd-like_sf"/>
</dbReference>
<sequence>MAYTENIAISDKLIFGVEKPDLLIKNLEIEPVDQSFTQSSTTSNSTYHSCFHDNVLNLPPVFLVSLLEKMGHIFNYSSLCKHAYEYGINPYGENLLKSLPLDPKVALELTSTVPWIDYSFESCYLEDPIVGYDLPGEQPKKCLVTSFKTGKRQIVIDLEKCGIEPSVFVHCPPRVIIQEKHAPRTDCGAIYKLSAQLLEDTEDPSFIEACKPQIEREYQESADQPWTVETIQLQCKSTTRRLVIVTEGRDTKLWAGNYGIKFADLIVRLEFPSG</sequence>
<accession>A0AAF3FC40</accession>
<dbReference type="Proteomes" id="UP000887575">
    <property type="component" value="Unassembled WGS sequence"/>
</dbReference>
<evidence type="ECO:0000259" key="1">
    <source>
        <dbReference type="PROSITE" id="PS51114"/>
    </source>
</evidence>
<dbReference type="SMART" id="SM01198">
    <property type="entry name" value="FBA"/>
    <property type="match status" value="1"/>
</dbReference>
<evidence type="ECO:0000313" key="3">
    <source>
        <dbReference type="WBParaSite" id="MBELARI_LOCUS4446"/>
    </source>
</evidence>
<dbReference type="GO" id="GO:0005737">
    <property type="term" value="C:cytoplasm"/>
    <property type="evidence" value="ECO:0007669"/>
    <property type="project" value="TreeGrafter"/>
</dbReference>
<keyword evidence="2" id="KW-1185">Reference proteome</keyword>
<dbReference type="InterPro" id="IPR007397">
    <property type="entry name" value="F-box-assoc_dom"/>
</dbReference>
<dbReference type="SUPFAM" id="SSF49785">
    <property type="entry name" value="Galactose-binding domain-like"/>
    <property type="match status" value="1"/>
</dbReference>
<dbReference type="Pfam" id="PF04300">
    <property type="entry name" value="FBA"/>
    <property type="match status" value="1"/>
</dbReference>
<dbReference type="GO" id="GO:0036503">
    <property type="term" value="P:ERAD pathway"/>
    <property type="evidence" value="ECO:0007669"/>
    <property type="project" value="TreeGrafter"/>
</dbReference>
<feature type="domain" description="FBA" evidence="1">
    <location>
        <begin position="85"/>
        <end position="271"/>
    </location>
</feature>
<dbReference type="PANTHER" id="PTHR12125">
    <property type="entry name" value="F-BOX ONLY PROTEIN 6-LIKE PROTEIN"/>
    <property type="match status" value="1"/>
</dbReference>
<reference evidence="3" key="1">
    <citation type="submission" date="2024-02" db="UniProtKB">
        <authorList>
            <consortium name="WormBaseParasite"/>
        </authorList>
    </citation>
    <scope>IDENTIFICATION</scope>
</reference>
<dbReference type="GO" id="GO:0019005">
    <property type="term" value="C:SCF ubiquitin ligase complex"/>
    <property type="evidence" value="ECO:0007669"/>
    <property type="project" value="TreeGrafter"/>
</dbReference>
<organism evidence="2 3">
    <name type="scientific">Mesorhabditis belari</name>
    <dbReference type="NCBI Taxonomy" id="2138241"/>
    <lineage>
        <taxon>Eukaryota</taxon>
        <taxon>Metazoa</taxon>
        <taxon>Ecdysozoa</taxon>
        <taxon>Nematoda</taxon>
        <taxon>Chromadorea</taxon>
        <taxon>Rhabditida</taxon>
        <taxon>Rhabditina</taxon>
        <taxon>Rhabditomorpha</taxon>
        <taxon>Rhabditoidea</taxon>
        <taxon>Rhabditidae</taxon>
        <taxon>Mesorhabditinae</taxon>
        <taxon>Mesorhabditis</taxon>
    </lineage>
</organism>
<dbReference type="GO" id="GO:0006516">
    <property type="term" value="P:glycoprotein catabolic process"/>
    <property type="evidence" value="ECO:0007669"/>
    <property type="project" value="TreeGrafter"/>
</dbReference>
<name>A0AAF3FC40_9BILA</name>
<proteinExistence type="predicted"/>